<dbReference type="GO" id="GO:0052689">
    <property type="term" value="F:carboxylic ester hydrolase activity"/>
    <property type="evidence" value="ECO:0007669"/>
    <property type="project" value="UniProtKB-KW"/>
</dbReference>
<feature type="chain" id="PRO_5011590435" evidence="8">
    <location>
        <begin position="20"/>
        <end position="464"/>
    </location>
</feature>
<dbReference type="GO" id="GO:0046872">
    <property type="term" value="F:metal ion binding"/>
    <property type="evidence" value="ECO:0007669"/>
    <property type="project" value="UniProtKB-KW"/>
</dbReference>
<keyword evidence="2" id="KW-0719">Serine esterase</keyword>
<evidence type="ECO:0000256" key="3">
    <source>
        <dbReference type="ARBA" id="ARBA00022723"/>
    </source>
</evidence>
<keyword evidence="3" id="KW-0479">Metal-binding</keyword>
<evidence type="ECO:0000256" key="5">
    <source>
        <dbReference type="ARBA" id="ARBA00022801"/>
    </source>
</evidence>
<reference evidence="10" key="1">
    <citation type="submission" date="2016-10" db="EMBL/GenBank/DDBJ databases">
        <authorList>
            <person name="Varghese N."/>
            <person name="Submissions S."/>
        </authorList>
    </citation>
    <scope>NUCLEOTIDE SEQUENCE [LARGE SCALE GENOMIC DNA]</scope>
    <source>
        <strain evidence="10">DSM 26894</strain>
    </source>
</reference>
<dbReference type="Proteomes" id="UP000199392">
    <property type="component" value="Unassembled WGS sequence"/>
</dbReference>
<evidence type="ECO:0000256" key="6">
    <source>
        <dbReference type="ARBA" id="ARBA00022837"/>
    </source>
</evidence>
<organism evidence="9 10">
    <name type="scientific">Alloyangia pacifica</name>
    <dbReference type="NCBI Taxonomy" id="311180"/>
    <lineage>
        <taxon>Bacteria</taxon>
        <taxon>Pseudomonadati</taxon>
        <taxon>Pseudomonadota</taxon>
        <taxon>Alphaproteobacteria</taxon>
        <taxon>Rhodobacterales</taxon>
        <taxon>Roseobacteraceae</taxon>
        <taxon>Alloyangia</taxon>
    </lineage>
</organism>
<keyword evidence="5" id="KW-0378">Hydrolase</keyword>
<keyword evidence="7" id="KW-1015">Disulfide bond</keyword>
<gene>
    <name evidence="9" type="ORF">SAMN04488050_108139</name>
</gene>
<evidence type="ECO:0000256" key="8">
    <source>
        <dbReference type="SAM" id="SignalP"/>
    </source>
</evidence>
<dbReference type="EMBL" id="FOZW01000008">
    <property type="protein sequence ID" value="SFT02175.1"/>
    <property type="molecule type" value="Genomic_DNA"/>
</dbReference>
<dbReference type="PANTHER" id="PTHR33938:SF15">
    <property type="entry name" value="FERULOYL ESTERASE B-RELATED"/>
    <property type="match status" value="1"/>
</dbReference>
<proteinExistence type="inferred from homology"/>
<dbReference type="OrthoDB" id="7197884at2"/>
<evidence type="ECO:0000256" key="7">
    <source>
        <dbReference type="ARBA" id="ARBA00023157"/>
    </source>
</evidence>
<dbReference type="AlphaFoldDB" id="A0A1I6UL36"/>
<evidence type="ECO:0000313" key="9">
    <source>
        <dbReference type="EMBL" id="SFT02175.1"/>
    </source>
</evidence>
<sequence length="464" mass="49102">MKFTAATLALLASASYAYADQTPEDCSALRDTVFDGGYVTSARVLSPEGLPQYCEVRATALPAISIEVRLPLSGWNGKFYQAGCGGFCGILGRADSGQSWVNAMRPGLERGYATATSDSGHHGLSVTEATWAQDNPDAERDWGWRSIGETNRVAQVMIDAFYGTASSGAIFQGCSTGGRMAHVAAQRYPEMFDGIISGAPAMDYTGLVGTAMSWVLQANTAEDGSQILGPDEAAKIGAAVLEQCDGTDGAEDGVIADPRACKVDYSSLELTDEQLDTLVKWREGPRNAAGEQLYPGGIPEGSEPFWWLWLTGNAEGAGKLVSGFANGFTRHMAFAEDPGTDYSPLSFDFEADPARMATAVSVYNGDSPDLSAFRAAGGKMIVYHGWADSIVTPYKTVEWYEQAAEAAGGEAALNETVKLFMIPGLDHCGILPGPDGVNWSSLDPMGPLEAWLADGTVPASIMAK</sequence>
<evidence type="ECO:0000256" key="1">
    <source>
        <dbReference type="ARBA" id="ARBA00006249"/>
    </source>
</evidence>
<dbReference type="InterPro" id="IPR011118">
    <property type="entry name" value="Tannase/feruloyl_esterase"/>
</dbReference>
<keyword evidence="6" id="KW-0106">Calcium</keyword>
<dbReference type="SUPFAM" id="SSF53474">
    <property type="entry name" value="alpha/beta-Hydrolases"/>
    <property type="match status" value="1"/>
</dbReference>
<feature type="signal peptide" evidence="8">
    <location>
        <begin position="1"/>
        <end position="19"/>
    </location>
</feature>
<evidence type="ECO:0000256" key="4">
    <source>
        <dbReference type="ARBA" id="ARBA00022729"/>
    </source>
</evidence>
<dbReference type="PANTHER" id="PTHR33938">
    <property type="entry name" value="FERULOYL ESTERASE B-RELATED"/>
    <property type="match status" value="1"/>
</dbReference>
<dbReference type="STRING" id="311180.SAMN04488050_108139"/>
<comment type="similarity">
    <text evidence="1">Belongs to the tannase family.</text>
</comment>
<dbReference type="RefSeq" id="WP_092427204.1">
    <property type="nucleotide sequence ID" value="NZ_FNCL01000009.1"/>
</dbReference>
<dbReference type="Gene3D" id="3.40.50.1820">
    <property type="entry name" value="alpha/beta hydrolase"/>
    <property type="match status" value="1"/>
</dbReference>
<evidence type="ECO:0000313" key="10">
    <source>
        <dbReference type="Proteomes" id="UP000199392"/>
    </source>
</evidence>
<dbReference type="InterPro" id="IPR029058">
    <property type="entry name" value="AB_hydrolase_fold"/>
</dbReference>
<dbReference type="Pfam" id="PF07519">
    <property type="entry name" value="Tannase"/>
    <property type="match status" value="1"/>
</dbReference>
<keyword evidence="10" id="KW-1185">Reference proteome</keyword>
<name>A0A1I6UL36_9RHOB</name>
<keyword evidence="4 8" id="KW-0732">Signal</keyword>
<protein>
    <submittedName>
        <fullName evidence="9">Feruloyl esterase</fullName>
    </submittedName>
</protein>
<accession>A0A1I6UL36</accession>
<evidence type="ECO:0000256" key="2">
    <source>
        <dbReference type="ARBA" id="ARBA00022487"/>
    </source>
</evidence>